<proteinExistence type="predicted"/>
<name>A0A6I3KLM9_9HYPH</name>
<accession>A0A6I3KLM9</accession>
<reference evidence="2 3" key="1">
    <citation type="submission" date="2019-11" db="EMBL/GenBank/DDBJ databases">
        <title>Identification of a novel strain.</title>
        <authorList>
            <person name="Xu Q."/>
            <person name="Wang G."/>
        </authorList>
    </citation>
    <scope>NUCLEOTIDE SEQUENCE [LARGE SCALE GENOMIC DNA]</scope>
    <source>
        <strain evidence="3">xq</strain>
    </source>
</reference>
<keyword evidence="1" id="KW-1133">Transmembrane helix</keyword>
<sequence length="186" mass="19270">MAETTGLRGKLHQSWGWLLALGVVLILFGFLILSTPMGVVTASLTTEMWIAAALVAAGVLQLMHGIRASDWSHASWQMFGGIASIVGGILIFLYPTFGLVSLTMIIAATLVAQGVTSLMIGGGVGDAGSRRWLILSAVISIVAGLLILFDLPSSAGWTLGTIVGAALLLQGVSLTLLALDVRRATA</sequence>
<dbReference type="EMBL" id="WMBQ01000002">
    <property type="protein sequence ID" value="MTD95258.1"/>
    <property type="molecule type" value="Genomic_DNA"/>
</dbReference>
<organism evidence="2 3">
    <name type="scientific">Hyphomicrobium album</name>
    <dbReference type="NCBI Taxonomy" id="2665159"/>
    <lineage>
        <taxon>Bacteria</taxon>
        <taxon>Pseudomonadati</taxon>
        <taxon>Pseudomonadota</taxon>
        <taxon>Alphaproteobacteria</taxon>
        <taxon>Hyphomicrobiales</taxon>
        <taxon>Hyphomicrobiaceae</taxon>
        <taxon>Hyphomicrobium</taxon>
    </lineage>
</organism>
<dbReference type="PANTHER" id="PTHR34989">
    <property type="entry name" value="PROTEIN HDED"/>
    <property type="match status" value="1"/>
</dbReference>
<dbReference type="InterPro" id="IPR052712">
    <property type="entry name" value="Acid_resist_chaperone_HdeD"/>
</dbReference>
<feature type="transmembrane region" description="Helical" evidence="1">
    <location>
        <begin position="100"/>
        <end position="120"/>
    </location>
</feature>
<evidence type="ECO:0000256" key="1">
    <source>
        <dbReference type="SAM" id="Phobius"/>
    </source>
</evidence>
<comment type="caution">
    <text evidence="2">The sequence shown here is derived from an EMBL/GenBank/DDBJ whole genome shotgun (WGS) entry which is preliminary data.</text>
</comment>
<evidence type="ECO:0000313" key="2">
    <source>
        <dbReference type="EMBL" id="MTD95258.1"/>
    </source>
</evidence>
<gene>
    <name evidence="2" type="ORF">GIW81_13040</name>
</gene>
<dbReference type="InterPro" id="IPR005325">
    <property type="entry name" value="DUF308_memb"/>
</dbReference>
<keyword evidence="3" id="KW-1185">Reference proteome</keyword>
<keyword evidence="1" id="KW-0472">Membrane</keyword>
<dbReference type="GO" id="GO:0005886">
    <property type="term" value="C:plasma membrane"/>
    <property type="evidence" value="ECO:0007669"/>
    <property type="project" value="TreeGrafter"/>
</dbReference>
<feature type="transmembrane region" description="Helical" evidence="1">
    <location>
        <begin position="39"/>
        <end position="62"/>
    </location>
</feature>
<evidence type="ECO:0008006" key="4">
    <source>
        <dbReference type="Google" id="ProtNLM"/>
    </source>
</evidence>
<dbReference type="RefSeq" id="WP_154739821.1">
    <property type="nucleotide sequence ID" value="NZ_WMBQ01000002.1"/>
</dbReference>
<feature type="transmembrane region" description="Helical" evidence="1">
    <location>
        <begin position="15"/>
        <end position="33"/>
    </location>
</feature>
<evidence type="ECO:0000313" key="3">
    <source>
        <dbReference type="Proteomes" id="UP000440694"/>
    </source>
</evidence>
<keyword evidence="1" id="KW-0812">Transmembrane</keyword>
<feature type="transmembrane region" description="Helical" evidence="1">
    <location>
        <begin position="74"/>
        <end position="94"/>
    </location>
</feature>
<dbReference type="Pfam" id="PF03729">
    <property type="entry name" value="DUF308"/>
    <property type="match status" value="1"/>
</dbReference>
<dbReference type="Proteomes" id="UP000440694">
    <property type="component" value="Unassembled WGS sequence"/>
</dbReference>
<dbReference type="PANTHER" id="PTHR34989:SF1">
    <property type="entry name" value="PROTEIN HDED"/>
    <property type="match status" value="1"/>
</dbReference>
<protein>
    <recommendedName>
        <fullName evidence="4">HdeD family acid-resistance protein</fullName>
    </recommendedName>
</protein>
<feature type="transmembrane region" description="Helical" evidence="1">
    <location>
        <begin position="155"/>
        <end position="179"/>
    </location>
</feature>
<dbReference type="AlphaFoldDB" id="A0A6I3KLM9"/>
<feature type="transmembrane region" description="Helical" evidence="1">
    <location>
        <begin position="132"/>
        <end position="149"/>
    </location>
</feature>